<dbReference type="SUPFAM" id="SSF89796">
    <property type="entry name" value="CoA-transferase family III (CaiB/BaiF)"/>
    <property type="match status" value="2"/>
</dbReference>
<name>A0A2U1V3S6_9PROT</name>
<feature type="region of interest" description="Disordered" evidence="2">
    <location>
        <begin position="736"/>
        <end position="761"/>
    </location>
</feature>
<dbReference type="PANTHER" id="PTHR48207">
    <property type="entry name" value="SUCCINATE--HYDROXYMETHYLGLUTARATE COA-TRANSFERASE"/>
    <property type="match status" value="1"/>
</dbReference>
<evidence type="ECO:0008006" key="5">
    <source>
        <dbReference type="Google" id="ProtNLM"/>
    </source>
</evidence>
<dbReference type="PANTHER" id="PTHR48207:SF3">
    <property type="entry name" value="SUCCINATE--HYDROXYMETHYLGLUTARATE COA-TRANSFERASE"/>
    <property type="match status" value="1"/>
</dbReference>
<feature type="region of interest" description="Disordered" evidence="2">
    <location>
        <begin position="346"/>
        <end position="387"/>
    </location>
</feature>
<dbReference type="Pfam" id="PF02515">
    <property type="entry name" value="CoA_transf_3"/>
    <property type="match status" value="2"/>
</dbReference>
<dbReference type="Proteomes" id="UP000245048">
    <property type="component" value="Unassembled WGS sequence"/>
</dbReference>
<dbReference type="Gene3D" id="3.40.50.10540">
    <property type="entry name" value="Crotonobetainyl-coa:carnitine coa-transferase, domain 1"/>
    <property type="match status" value="2"/>
</dbReference>
<evidence type="ECO:0000313" key="4">
    <source>
        <dbReference type="Proteomes" id="UP000245048"/>
    </source>
</evidence>
<dbReference type="EMBL" id="PDOA01000007">
    <property type="protein sequence ID" value="PWC28570.1"/>
    <property type="molecule type" value="Genomic_DNA"/>
</dbReference>
<dbReference type="RefSeq" id="WP_109517391.1">
    <property type="nucleotide sequence ID" value="NZ_PDOA01000007.1"/>
</dbReference>
<keyword evidence="1" id="KW-0808">Transferase</keyword>
<proteinExistence type="predicted"/>
<comment type="caution">
    <text evidence="3">The sequence shown here is derived from an EMBL/GenBank/DDBJ whole genome shotgun (WGS) entry which is preliminary data.</text>
</comment>
<dbReference type="AlphaFoldDB" id="A0A2U1V3S6"/>
<accession>A0A2U1V3S6</accession>
<dbReference type="OrthoDB" id="9058532at2"/>
<dbReference type="GO" id="GO:0008410">
    <property type="term" value="F:CoA-transferase activity"/>
    <property type="evidence" value="ECO:0007669"/>
    <property type="project" value="TreeGrafter"/>
</dbReference>
<dbReference type="InterPro" id="IPR044855">
    <property type="entry name" value="CoA-Trfase_III_dom3_sf"/>
</dbReference>
<dbReference type="InterPro" id="IPR023606">
    <property type="entry name" value="CoA-Trfase_III_dom_1_sf"/>
</dbReference>
<dbReference type="InterPro" id="IPR003673">
    <property type="entry name" value="CoA-Trfase_fam_III"/>
</dbReference>
<dbReference type="Gene3D" id="3.30.1540.10">
    <property type="entry name" value="formyl-coa transferase, domain 3"/>
    <property type="match status" value="2"/>
</dbReference>
<feature type="compositionally biased region" description="Pro residues" evidence="2">
    <location>
        <begin position="374"/>
        <end position="387"/>
    </location>
</feature>
<evidence type="ECO:0000256" key="1">
    <source>
        <dbReference type="ARBA" id="ARBA00022679"/>
    </source>
</evidence>
<gene>
    <name evidence="3" type="ORF">CR165_12845</name>
</gene>
<sequence>MPRPPDAPLPFAHLRVLELGEGVALSYLGKLFADFGAEVLKLEPPGGDALRREPPLVESGEGAESALFGWLSTNKRSLTADLAGHAGLERARALLPGCDVLLDGRAPAAREGTRLGLDQPHLVAAEISWFGESGPYRDLAATDAVVRALAGVFACTGPAEGPPSLLGGIAGAVTGALAAFNAVAAALWSGAGRRLEISLHEANIAVAEYQAAQSVTNPEVERRYGVNRFAPSSPLGVYRCREGWLGVTIVTPAQFRAFCEMVGLPELAEDPRFVIGLDRLRHADALEALFAPRLAARSAEEWFAEAIRRRLPFAVVPEMAALLATPTHRARDAFGTVTLGAARFEGPTLPQRLTRTPPLPGGPAPRAGADDGRLPPPASRPRPTLKPAPLPLAGLRILDLSMGWAGPLCTRQLADLGAEVIKVEACQYPDWWRGVDPRPAFFAERRYEKDVRFGILNRNKAGITLDLATPEGKALLKRLVRDADAVVENYAREVLPKLGLDYAALSAERPGLVMLSMPAFGLEGPWRDARAYGSTLEHASGLPTVSGAPDWPPTTNQLAYGDPIGGLNGAAALLVALLHHRRTGEGQQIDLAQVECLFPLAAPWIVATSATGTPGPRLGNRHPTQAPHGAFPCAEQGWVVVATQDDAAWPALARTIGRPDLAGDPALATAEGRRAREAELEAALAAWTRPRAPEAAMQALQAAGVAAGAVLWPSALKRDPHLAARGFWQVVERPHLGRHEQPSAPFREAGRGPYPVQRPAPTLGQDNAAVLGGLLGLGAAELARLEAARIIGQEAVPVSERRARAPAG</sequence>
<feature type="compositionally biased region" description="Low complexity" evidence="2">
    <location>
        <begin position="347"/>
        <end position="356"/>
    </location>
</feature>
<organism evidence="3 4">
    <name type="scientific">Teichococcus aestuarii</name>
    <dbReference type="NCBI Taxonomy" id="568898"/>
    <lineage>
        <taxon>Bacteria</taxon>
        <taxon>Pseudomonadati</taxon>
        <taxon>Pseudomonadota</taxon>
        <taxon>Alphaproteobacteria</taxon>
        <taxon>Acetobacterales</taxon>
        <taxon>Roseomonadaceae</taxon>
        <taxon>Roseomonas</taxon>
    </lineage>
</organism>
<reference evidence="4" key="1">
    <citation type="submission" date="2017-10" db="EMBL/GenBank/DDBJ databases">
        <authorList>
            <person name="Toshchakov S.V."/>
            <person name="Goeva M.A."/>
        </authorList>
    </citation>
    <scope>NUCLEOTIDE SEQUENCE [LARGE SCALE GENOMIC DNA]</scope>
    <source>
        <strain evidence="4">JR1/69-1-13</strain>
    </source>
</reference>
<evidence type="ECO:0000313" key="3">
    <source>
        <dbReference type="EMBL" id="PWC28570.1"/>
    </source>
</evidence>
<keyword evidence="4" id="KW-1185">Reference proteome</keyword>
<evidence type="ECO:0000256" key="2">
    <source>
        <dbReference type="SAM" id="MobiDB-lite"/>
    </source>
</evidence>
<dbReference type="InterPro" id="IPR050483">
    <property type="entry name" value="CoA-transferase_III_domain"/>
</dbReference>
<protein>
    <recommendedName>
        <fullName evidence="5">Carnitine dehydratase</fullName>
    </recommendedName>
</protein>